<dbReference type="Proteomes" id="UP000245998">
    <property type="component" value="Unassembled WGS sequence"/>
</dbReference>
<feature type="domain" description="DUF5673" evidence="2">
    <location>
        <begin position="101"/>
        <end position="169"/>
    </location>
</feature>
<dbReference type="AlphaFoldDB" id="A0A2U1JXY1"/>
<reference evidence="3 4" key="1">
    <citation type="submission" date="2018-04" db="EMBL/GenBank/DDBJ databases">
        <title>Camelliibacillus theae gen. nov., sp. nov., isolated from Pu'er tea.</title>
        <authorList>
            <person name="Niu L."/>
        </authorList>
    </citation>
    <scope>NUCLEOTIDE SEQUENCE [LARGE SCALE GENOMIC DNA]</scope>
    <source>
        <strain evidence="3 4">T8</strain>
    </source>
</reference>
<keyword evidence="1" id="KW-1133">Transmembrane helix</keyword>
<proteinExistence type="predicted"/>
<dbReference type="InterPro" id="IPR043730">
    <property type="entry name" value="DUF5673"/>
</dbReference>
<name>A0A2U1JXY1_9BACI</name>
<evidence type="ECO:0000259" key="2">
    <source>
        <dbReference type="Pfam" id="PF18923"/>
    </source>
</evidence>
<organism evidence="3 4">
    <name type="scientific">Pueribacillus theae</name>
    <dbReference type="NCBI Taxonomy" id="2171751"/>
    <lineage>
        <taxon>Bacteria</taxon>
        <taxon>Bacillati</taxon>
        <taxon>Bacillota</taxon>
        <taxon>Bacilli</taxon>
        <taxon>Bacillales</taxon>
        <taxon>Bacillaceae</taxon>
        <taxon>Pueribacillus</taxon>
    </lineage>
</organism>
<accession>A0A2U1JXY1</accession>
<feature type="transmembrane region" description="Helical" evidence="1">
    <location>
        <begin position="6"/>
        <end position="31"/>
    </location>
</feature>
<keyword evidence="1" id="KW-0812">Transmembrane</keyword>
<gene>
    <name evidence="3" type="ORF">DCC39_11830</name>
</gene>
<keyword evidence="4" id="KW-1185">Reference proteome</keyword>
<dbReference type="RefSeq" id="WP_116555110.1">
    <property type="nucleotide sequence ID" value="NZ_QCZG01000024.1"/>
</dbReference>
<evidence type="ECO:0000313" key="4">
    <source>
        <dbReference type="Proteomes" id="UP000245998"/>
    </source>
</evidence>
<dbReference type="EMBL" id="QCZG01000024">
    <property type="protein sequence ID" value="PWA10076.1"/>
    <property type="molecule type" value="Genomic_DNA"/>
</dbReference>
<evidence type="ECO:0000256" key="1">
    <source>
        <dbReference type="SAM" id="Phobius"/>
    </source>
</evidence>
<protein>
    <recommendedName>
        <fullName evidence="2">DUF5673 domain-containing protein</fullName>
    </recommendedName>
</protein>
<feature type="transmembrane region" description="Helical" evidence="1">
    <location>
        <begin position="52"/>
        <end position="75"/>
    </location>
</feature>
<dbReference type="OrthoDB" id="9997467at2"/>
<dbReference type="Pfam" id="PF18923">
    <property type="entry name" value="DUF5673"/>
    <property type="match status" value="1"/>
</dbReference>
<evidence type="ECO:0000313" key="3">
    <source>
        <dbReference type="EMBL" id="PWA10076.1"/>
    </source>
</evidence>
<comment type="caution">
    <text evidence="3">The sequence shown here is derived from an EMBL/GenBank/DDBJ whole genome shotgun (WGS) entry which is preliminary data.</text>
</comment>
<feature type="transmembrane region" description="Helical" evidence="1">
    <location>
        <begin position="81"/>
        <end position="98"/>
    </location>
</feature>
<sequence>MEAVLLWILNGLGVLFIIYTIVQGIRVQLTIKRCEPIHKRPLRAKPLDKNKTNFWVFIIVAIVLWGGCLLGIAYFKLIQIMPIYFAAITALSSFATLFRQGKIGEKGIAVTDKFIRWEDVHSYTLDWFPITSSQYPNGRLIINTLSGQQYELIVEKEYKKEIGNLLESKSPA</sequence>
<keyword evidence="1" id="KW-0472">Membrane</keyword>